<proteinExistence type="predicted"/>
<dbReference type="InterPro" id="IPR036890">
    <property type="entry name" value="HATPase_C_sf"/>
</dbReference>
<comment type="caution">
    <text evidence="3">The sequence shown here is derived from an EMBL/GenBank/DDBJ whole genome shotgun (WGS) entry which is preliminary data.</text>
</comment>
<keyword evidence="1" id="KW-0723">Serine/threonine-protein kinase</keyword>
<keyword evidence="1" id="KW-0418">Kinase</keyword>
<dbReference type="CDD" id="cd16936">
    <property type="entry name" value="HATPase_RsbW-like"/>
    <property type="match status" value="1"/>
</dbReference>
<accession>A0ABV9UKU1</accession>
<gene>
    <name evidence="3" type="ORF">ACFPFX_15725</name>
</gene>
<dbReference type="PANTHER" id="PTHR35526:SF3">
    <property type="entry name" value="ANTI-SIGMA-F FACTOR RSBW"/>
    <property type="match status" value="1"/>
</dbReference>
<evidence type="ECO:0000259" key="2">
    <source>
        <dbReference type="Pfam" id="PF13581"/>
    </source>
</evidence>
<evidence type="ECO:0000313" key="4">
    <source>
        <dbReference type="Proteomes" id="UP001595834"/>
    </source>
</evidence>
<dbReference type="GO" id="GO:0005524">
    <property type="term" value="F:ATP binding"/>
    <property type="evidence" value="ECO:0007669"/>
    <property type="project" value="UniProtKB-KW"/>
</dbReference>
<dbReference type="EMBL" id="JBHSIZ010000016">
    <property type="protein sequence ID" value="MFC4957732.1"/>
    <property type="molecule type" value="Genomic_DNA"/>
</dbReference>
<sequence>MRRKPWDLPFSAEPCEVAGLRRVLSLHLSLWGLPDVVEAAQMCVTELVTNVINHVGVGTPTTLAVSMSDTRLRIEIHDPDTRALPTLLAAQEASEGGRGLAIVDALALCWGVILRADSKVVWCELATDLATTGGHVGGPRVARAEQCLSRYDSVRQVRSSGLGRLSVAVAEEAAIGLIVDLLHWLRAHGCDADDALVRAQVHFEADAPGS</sequence>
<evidence type="ECO:0000256" key="1">
    <source>
        <dbReference type="ARBA" id="ARBA00022527"/>
    </source>
</evidence>
<protein>
    <submittedName>
        <fullName evidence="3">ATP-binding protein</fullName>
    </submittedName>
</protein>
<feature type="domain" description="Histidine kinase/HSP90-like ATPase" evidence="2">
    <location>
        <begin position="10"/>
        <end position="107"/>
    </location>
</feature>
<organism evidence="3 4">
    <name type="scientific">Streptomyces mauvecolor</name>
    <dbReference type="NCBI Taxonomy" id="58345"/>
    <lineage>
        <taxon>Bacteria</taxon>
        <taxon>Bacillati</taxon>
        <taxon>Actinomycetota</taxon>
        <taxon>Actinomycetes</taxon>
        <taxon>Kitasatosporales</taxon>
        <taxon>Streptomycetaceae</taxon>
        <taxon>Streptomyces</taxon>
    </lineage>
</organism>
<name>A0ABV9UKU1_9ACTN</name>
<dbReference type="Gene3D" id="3.30.565.10">
    <property type="entry name" value="Histidine kinase-like ATPase, C-terminal domain"/>
    <property type="match status" value="1"/>
</dbReference>
<keyword evidence="4" id="KW-1185">Reference proteome</keyword>
<dbReference type="InterPro" id="IPR003594">
    <property type="entry name" value="HATPase_dom"/>
</dbReference>
<dbReference type="PANTHER" id="PTHR35526">
    <property type="entry name" value="ANTI-SIGMA-F FACTOR RSBW-RELATED"/>
    <property type="match status" value="1"/>
</dbReference>
<dbReference type="Pfam" id="PF13581">
    <property type="entry name" value="HATPase_c_2"/>
    <property type="match status" value="1"/>
</dbReference>
<dbReference type="RefSeq" id="WP_344379127.1">
    <property type="nucleotide sequence ID" value="NZ_BAAASQ010000023.1"/>
</dbReference>
<dbReference type="Proteomes" id="UP001595834">
    <property type="component" value="Unassembled WGS sequence"/>
</dbReference>
<evidence type="ECO:0000313" key="3">
    <source>
        <dbReference type="EMBL" id="MFC4957732.1"/>
    </source>
</evidence>
<dbReference type="SUPFAM" id="SSF55874">
    <property type="entry name" value="ATPase domain of HSP90 chaperone/DNA topoisomerase II/histidine kinase"/>
    <property type="match status" value="1"/>
</dbReference>
<keyword evidence="1" id="KW-0808">Transferase</keyword>
<keyword evidence="3" id="KW-0547">Nucleotide-binding</keyword>
<dbReference type="InterPro" id="IPR050267">
    <property type="entry name" value="Anti-sigma-factor_SerPK"/>
</dbReference>
<reference evidence="4" key="1">
    <citation type="journal article" date="2019" name="Int. J. Syst. Evol. Microbiol.">
        <title>The Global Catalogue of Microorganisms (GCM) 10K type strain sequencing project: providing services to taxonomists for standard genome sequencing and annotation.</title>
        <authorList>
            <consortium name="The Broad Institute Genomics Platform"/>
            <consortium name="The Broad Institute Genome Sequencing Center for Infectious Disease"/>
            <person name="Wu L."/>
            <person name="Ma J."/>
        </authorList>
    </citation>
    <scope>NUCLEOTIDE SEQUENCE [LARGE SCALE GENOMIC DNA]</scope>
    <source>
        <strain evidence="4">CCM 7224</strain>
    </source>
</reference>
<keyword evidence="3" id="KW-0067">ATP-binding</keyword>